<gene>
    <name evidence="8" type="ORF">ACFVKH_03190</name>
</gene>
<keyword evidence="2 6" id="KW-0812">Transmembrane</keyword>
<keyword evidence="4 6" id="KW-0472">Membrane</keyword>
<dbReference type="SMART" id="SM00267">
    <property type="entry name" value="GGDEF"/>
    <property type="match status" value="1"/>
</dbReference>
<keyword evidence="1" id="KW-1003">Cell membrane</keyword>
<dbReference type="Proteomes" id="UP001600165">
    <property type="component" value="Unassembled WGS sequence"/>
</dbReference>
<dbReference type="Pfam" id="PF00990">
    <property type="entry name" value="GGDEF"/>
    <property type="match status" value="1"/>
</dbReference>
<dbReference type="SUPFAM" id="SSF55073">
    <property type="entry name" value="Nucleotide cyclase"/>
    <property type="match status" value="1"/>
</dbReference>
<feature type="coiled-coil region" evidence="5">
    <location>
        <begin position="69"/>
        <end position="96"/>
    </location>
</feature>
<evidence type="ECO:0000313" key="9">
    <source>
        <dbReference type="Proteomes" id="UP001600165"/>
    </source>
</evidence>
<sequence length="283" mass="30931">MRLFIVAALAIALLAILFAVQNTNLVTINLLTWQFRESLALVLLATLAIGVVIGLLVSMPALIRRDWRNSRFKRQVDSLEAQITAAQQDMAAQSEKQGALRESYDTLLGSLGLMDSVTGLLHQKALPQTVSSLLRRLYTEVEDPHYRSVCLFLMQAEPTAQQTGILATQEKLLWQAIADILQQNAAVESWLYSDGKGQFACTATGLDEKQAADYGEALQAFVVKNSVPLQDGSVVDVNLSVGGAIANRSHPTDGVTLLQQATEALNQAQQRGRNRFRLLQVSA</sequence>
<name>A0ABW6IBL3_9CYAN</name>
<dbReference type="PANTHER" id="PTHR41335:SF1">
    <property type="entry name" value="MEMBRANE PROTEIN"/>
    <property type="match status" value="1"/>
</dbReference>
<evidence type="ECO:0000256" key="5">
    <source>
        <dbReference type="SAM" id="Coils"/>
    </source>
</evidence>
<evidence type="ECO:0000259" key="7">
    <source>
        <dbReference type="SMART" id="SM00267"/>
    </source>
</evidence>
<dbReference type="EMBL" id="JBHZOL010000021">
    <property type="protein sequence ID" value="MFE4105267.1"/>
    <property type="molecule type" value="Genomic_DNA"/>
</dbReference>
<dbReference type="Gene3D" id="3.30.70.270">
    <property type="match status" value="1"/>
</dbReference>
<proteinExistence type="predicted"/>
<evidence type="ECO:0000256" key="6">
    <source>
        <dbReference type="SAM" id="Phobius"/>
    </source>
</evidence>
<feature type="domain" description="GGDEF" evidence="7">
    <location>
        <begin position="100"/>
        <end position="279"/>
    </location>
</feature>
<evidence type="ECO:0000256" key="3">
    <source>
        <dbReference type="ARBA" id="ARBA00022989"/>
    </source>
</evidence>
<evidence type="ECO:0000256" key="4">
    <source>
        <dbReference type="ARBA" id="ARBA00023136"/>
    </source>
</evidence>
<reference evidence="8 9" key="1">
    <citation type="submission" date="2024-10" db="EMBL/GenBank/DDBJ databases">
        <authorList>
            <person name="Ratan Roy A."/>
            <person name="Morales Sandoval P.H."/>
            <person name="De Los Santos Villalobos S."/>
            <person name="Chakraborty S."/>
            <person name="Mukherjee J."/>
        </authorList>
    </citation>
    <scope>NUCLEOTIDE SEQUENCE [LARGE SCALE GENOMIC DNA]</scope>
    <source>
        <strain evidence="8 9">S1</strain>
    </source>
</reference>
<dbReference type="Pfam" id="PF06305">
    <property type="entry name" value="LapA_dom"/>
    <property type="match status" value="1"/>
</dbReference>
<protein>
    <submittedName>
        <fullName evidence="8">Lipopolysaccharide assembly protein LapA domain-containing protein</fullName>
    </submittedName>
</protein>
<evidence type="ECO:0000256" key="1">
    <source>
        <dbReference type="ARBA" id="ARBA00022475"/>
    </source>
</evidence>
<keyword evidence="9" id="KW-1185">Reference proteome</keyword>
<evidence type="ECO:0000313" key="8">
    <source>
        <dbReference type="EMBL" id="MFE4105267.1"/>
    </source>
</evidence>
<keyword evidence="5" id="KW-0175">Coiled coil</keyword>
<dbReference type="InterPro" id="IPR010445">
    <property type="entry name" value="LapA_dom"/>
</dbReference>
<dbReference type="RefSeq" id="WP_377961513.1">
    <property type="nucleotide sequence ID" value="NZ_JBHZOL010000021.1"/>
</dbReference>
<comment type="caution">
    <text evidence="8">The sequence shown here is derived from an EMBL/GenBank/DDBJ whole genome shotgun (WGS) entry which is preliminary data.</text>
</comment>
<dbReference type="InterPro" id="IPR029787">
    <property type="entry name" value="Nucleotide_cyclase"/>
</dbReference>
<evidence type="ECO:0000256" key="2">
    <source>
        <dbReference type="ARBA" id="ARBA00022692"/>
    </source>
</evidence>
<dbReference type="InterPro" id="IPR000160">
    <property type="entry name" value="GGDEF_dom"/>
</dbReference>
<keyword evidence="3 6" id="KW-1133">Transmembrane helix</keyword>
<dbReference type="InterPro" id="IPR043128">
    <property type="entry name" value="Rev_trsase/Diguanyl_cyclase"/>
</dbReference>
<organism evidence="8 9">
    <name type="scientific">Almyronema epifaneia S1</name>
    <dbReference type="NCBI Taxonomy" id="2991925"/>
    <lineage>
        <taxon>Bacteria</taxon>
        <taxon>Bacillati</taxon>
        <taxon>Cyanobacteriota</taxon>
        <taxon>Cyanophyceae</taxon>
        <taxon>Nodosilineales</taxon>
        <taxon>Nodosilineaceae</taxon>
        <taxon>Almyronema</taxon>
        <taxon>Almyronema epifaneia</taxon>
    </lineage>
</organism>
<dbReference type="PANTHER" id="PTHR41335">
    <property type="entry name" value="MEMBRANE PROTEIN-RELATED"/>
    <property type="match status" value="1"/>
</dbReference>
<accession>A0ABW6IBL3</accession>
<feature type="transmembrane region" description="Helical" evidence="6">
    <location>
        <begin position="38"/>
        <end position="63"/>
    </location>
</feature>